<name>A0ABU1J9R5_9MICC</name>
<proteinExistence type="predicted"/>
<keyword evidence="2" id="KW-1185">Reference proteome</keyword>
<sequence>MPEHTARRDEDGATARGAVRTRKPRRLMLAGGSAALISTLLFAAPPAGAAIRPAVAVQGQEQIAFFGSVEECRAKEAYFRENLAIIVRKCGWAGESMPVSQRWYFTYRLT</sequence>
<evidence type="ECO:0008006" key="3">
    <source>
        <dbReference type="Google" id="ProtNLM"/>
    </source>
</evidence>
<protein>
    <recommendedName>
        <fullName evidence="3">Secreted protein</fullName>
    </recommendedName>
</protein>
<evidence type="ECO:0000313" key="1">
    <source>
        <dbReference type="EMBL" id="MDR6269154.1"/>
    </source>
</evidence>
<organism evidence="1 2">
    <name type="scientific">Arthrobacter russicus</name>
    <dbReference type="NCBI Taxonomy" id="172040"/>
    <lineage>
        <taxon>Bacteria</taxon>
        <taxon>Bacillati</taxon>
        <taxon>Actinomycetota</taxon>
        <taxon>Actinomycetes</taxon>
        <taxon>Micrococcales</taxon>
        <taxon>Micrococcaceae</taxon>
        <taxon>Arthrobacter</taxon>
    </lineage>
</organism>
<reference evidence="1 2" key="1">
    <citation type="submission" date="2023-07" db="EMBL/GenBank/DDBJ databases">
        <title>Sequencing the genomes of 1000 actinobacteria strains.</title>
        <authorList>
            <person name="Klenk H.-P."/>
        </authorList>
    </citation>
    <scope>NUCLEOTIDE SEQUENCE [LARGE SCALE GENOMIC DNA]</scope>
    <source>
        <strain evidence="1 2">DSM 14555</strain>
    </source>
</reference>
<accession>A0ABU1J9R5</accession>
<dbReference type="EMBL" id="JAVDQF010000001">
    <property type="protein sequence ID" value="MDR6269154.1"/>
    <property type="molecule type" value="Genomic_DNA"/>
</dbReference>
<dbReference type="RefSeq" id="WP_309797252.1">
    <property type="nucleotide sequence ID" value="NZ_BAAAHY010000001.1"/>
</dbReference>
<gene>
    <name evidence="1" type="ORF">JOE69_001392</name>
</gene>
<dbReference type="Proteomes" id="UP001185069">
    <property type="component" value="Unassembled WGS sequence"/>
</dbReference>
<comment type="caution">
    <text evidence="1">The sequence shown here is derived from an EMBL/GenBank/DDBJ whole genome shotgun (WGS) entry which is preliminary data.</text>
</comment>
<evidence type="ECO:0000313" key="2">
    <source>
        <dbReference type="Proteomes" id="UP001185069"/>
    </source>
</evidence>